<keyword evidence="4 5" id="KW-0472">Membrane</keyword>
<evidence type="ECO:0000256" key="3">
    <source>
        <dbReference type="ARBA" id="ARBA00022989"/>
    </source>
</evidence>
<dbReference type="EMBL" id="VSSQ01000003">
    <property type="protein sequence ID" value="MPL56638.1"/>
    <property type="molecule type" value="Genomic_DNA"/>
</dbReference>
<protein>
    <recommendedName>
        <fullName evidence="7">Sugar transporter SemiSWEET</fullName>
    </recommendedName>
</protein>
<dbReference type="GO" id="GO:0016020">
    <property type="term" value="C:membrane"/>
    <property type="evidence" value="ECO:0007669"/>
    <property type="project" value="UniProtKB-SubCell"/>
</dbReference>
<name>A0A644SPQ8_9ZZZZ</name>
<reference evidence="6" key="1">
    <citation type="submission" date="2019-08" db="EMBL/GenBank/DDBJ databases">
        <authorList>
            <person name="Kucharzyk K."/>
            <person name="Murdoch R.W."/>
            <person name="Higgins S."/>
            <person name="Loffler F."/>
        </authorList>
    </citation>
    <scope>NUCLEOTIDE SEQUENCE</scope>
</reference>
<dbReference type="InterPro" id="IPR006603">
    <property type="entry name" value="PQ-loop_rpt"/>
</dbReference>
<evidence type="ECO:0000256" key="4">
    <source>
        <dbReference type="ARBA" id="ARBA00023136"/>
    </source>
</evidence>
<evidence type="ECO:0000256" key="5">
    <source>
        <dbReference type="SAM" id="Phobius"/>
    </source>
</evidence>
<feature type="transmembrane region" description="Helical" evidence="5">
    <location>
        <begin position="79"/>
        <end position="99"/>
    </location>
</feature>
<keyword evidence="2 5" id="KW-0812">Transmembrane</keyword>
<accession>A0A644SPQ8</accession>
<gene>
    <name evidence="6" type="ORF">SDC9_02127</name>
</gene>
<dbReference type="Gene3D" id="1.20.1280.290">
    <property type="match status" value="1"/>
</dbReference>
<sequence>MLPKIGTDSLILSRFEEDFEKIRKFELKKASYQLIIILTHYQMNFNPEILGLIAGTLSCITFVPQIFKTWKSKSVKDISVTSFMIVVTSTLIWLVYGIWKELPSVILTNVVVCISAVIMLFLKWKYSEK</sequence>
<evidence type="ECO:0000256" key="2">
    <source>
        <dbReference type="ARBA" id="ARBA00022692"/>
    </source>
</evidence>
<evidence type="ECO:0000313" key="6">
    <source>
        <dbReference type="EMBL" id="MPL56638.1"/>
    </source>
</evidence>
<organism evidence="6">
    <name type="scientific">bioreactor metagenome</name>
    <dbReference type="NCBI Taxonomy" id="1076179"/>
    <lineage>
        <taxon>unclassified sequences</taxon>
        <taxon>metagenomes</taxon>
        <taxon>ecological metagenomes</taxon>
    </lineage>
</organism>
<dbReference type="Pfam" id="PF04193">
    <property type="entry name" value="PQ-loop"/>
    <property type="match status" value="1"/>
</dbReference>
<proteinExistence type="predicted"/>
<dbReference type="AlphaFoldDB" id="A0A644SPQ8"/>
<feature type="transmembrane region" description="Helical" evidence="5">
    <location>
        <begin position="105"/>
        <end position="122"/>
    </location>
</feature>
<evidence type="ECO:0000256" key="1">
    <source>
        <dbReference type="ARBA" id="ARBA00004141"/>
    </source>
</evidence>
<comment type="caution">
    <text evidence="6">The sequence shown here is derived from an EMBL/GenBank/DDBJ whole genome shotgun (WGS) entry which is preliminary data.</text>
</comment>
<feature type="transmembrane region" description="Helical" evidence="5">
    <location>
        <begin position="49"/>
        <end position="67"/>
    </location>
</feature>
<keyword evidence="3 5" id="KW-1133">Transmembrane helix</keyword>
<comment type="subcellular location">
    <subcellularLocation>
        <location evidence="1">Membrane</location>
        <topology evidence="1">Multi-pass membrane protein</topology>
    </subcellularLocation>
</comment>
<evidence type="ECO:0008006" key="7">
    <source>
        <dbReference type="Google" id="ProtNLM"/>
    </source>
</evidence>